<evidence type="ECO:0000256" key="6">
    <source>
        <dbReference type="ARBA" id="ARBA00022946"/>
    </source>
</evidence>
<comment type="caution">
    <text evidence="10">The sequence shown here is derived from an EMBL/GenBank/DDBJ whole genome shotgun (WGS) entry which is preliminary data.</text>
</comment>
<keyword evidence="6" id="KW-0809">Transit peptide</keyword>
<evidence type="ECO:0000256" key="7">
    <source>
        <dbReference type="ARBA" id="ARBA00022989"/>
    </source>
</evidence>
<dbReference type="AlphaFoldDB" id="A0AAN9S1C7"/>
<proteinExistence type="inferred from homology"/>
<evidence type="ECO:0000256" key="1">
    <source>
        <dbReference type="ARBA" id="ARBA00004508"/>
    </source>
</evidence>
<evidence type="ECO:0000313" key="11">
    <source>
        <dbReference type="Proteomes" id="UP001386955"/>
    </source>
</evidence>
<dbReference type="InterPro" id="IPR021825">
    <property type="entry name" value="RETICULATA-related"/>
</dbReference>
<comment type="similarity">
    <text evidence="2">Belongs to the RETICULATA family.</text>
</comment>
<dbReference type="InterPro" id="IPR007314">
    <property type="entry name" value="Cofac_haem-bd_dom"/>
</dbReference>
<protein>
    <recommendedName>
        <fullName evidence="9">Haem-binding uptake Tiki superfamily ChaN domain-containing protein</fullName>
    </recommendedName>
</protein>
<evidence type="ECO:0000313" key="10">
    <source>
        <dbReference type="EMBL" id="KAK7387484.1"/>
    </source>
</evidence>
<accession>A0AAN9S1C7</accession>
<dbReference type="Gene3D" id="3.40.50.11550">
    <property type="match status" value="1"/>
</dbReference>
<evidence type="ECO:0000256" key="8">
    <source>
        <dbReference type="ARBA" id="ARBA00023136"/>
    </source>
</evidence>
<dbReference type="GO" id="GO:0031969">
    <property type="term" value="C:chloroplast membrane"/>
    <property type="evidence" value="ECO:0007669"/>
    <property type="project" value="UniProtKB-SubCell"/>
</dbReference>
<comment type="subcellular location">
    <subcellularLocation>
        <location evidence="1">Plastid</location>
        <location evidence="1">Chloroplast membrane</location>
        <topology evidence="1">Multi-pass membrane protein</topology>
    </subcellularLocation>
</comment>
<organism evidence="10 11">
    <name type="scientific">Psophocarpus tetragonolobus</name>
    <name type="common">Winged bean</name>
    <name type="synonym">Dolichos tetragonolobus</name>
    <dbReference type="NCBI Taxonomy" id="3891"/>
    <lineage>
        <taxon>Eukaryota</taxon>
        <taxon>Viridiplantae</taxon>
        <taxon>Streptophyta</taxon>
        <taxon>Embryophyta</taxon>
        <taxon>Tracheophyta</taxon>
        <taxon>Spermatophyta</taxon>
        <taxon>Magnoliopsida</taxon>
        <taxon>eudicotyledons</taxon>
        <taxon>Gunneridae</taxon>
        <taxon>Pentapetalae</taxon>
        <taxon>rosids</taxon>
        <taxon>fabids</taxon>
        <taxon>Fabales</taxon>
        <taxon>Fabaceae</taxon>
        <taxon>Papilionoideae</taxon>
        <taxon>50 kb inversion clade</taxon>
        <taxon>NPAAA clade</taxon>
        <taxon>indigoferoid/millettioid clade</taxon>
        <taxon>Phaseoleae</taxon>
        <taxon>Psophocarpus</taxon>
    </lineage>
</organism>
<sequence>MKAHGVAQASSCFATSSPLHGVPSFPPHRVRLSNRVTAAHETGARTSRRGLLMAPFLVAGGSVLLSAAARAEEEGSPAKAEEEQQEVITSRIYDASVIGEPLAIGKEKGKVWEKLMNARVVYLGESEQVPVRDDRELELEILKNLHRRCLEKEKRLSLALEVFPANLQEALNQYMDKKIDGETLKSYTLHWAGGRWQEYEPILTYCLHNGIGLVASGTPLQILRTVQAEGIRGLTKAERKLYAPPAGSGFISGFTSISRRSSVDSTQNLSIPFGPSSYLSAQARVVDEYFMSQIILQNVLDGEATDMLIVVTGASHVTYGSRGTGVPARISRKIQKKNQVVILLDPERQFIRREGEVPAADFLWYSAARPCSRNCFDRAEIARVMNAAGRRRDALPQDLQKGIDLGLVSPEVLQNFFDLEQYPLISELTHRFQGFRERLLADPKFLHRLAIEEAISITTTLLAQYEKRKENFFQELDYVITDTVRGSVVDFFTVWLPAPTLSFLSYADEMKAPDNIGSLMGLLGSIPDNAFQKSPAGTNWNLNHRVASVVFGGLKLATVGFISSIGAVTSSNSLYAFRKFLNPAVVTEQRIIRSPILKTAVIYACFLGISANLRYQIIAGIVEHRISEQFSSQTFFVNMLSFVARTVNSYWGTQQWIDLARFTGLQVRKTESPTSDSPNPAAILCNDTEEASSIDEIENKRGEN</sequence>
<reference evidence="10 11" key="1">
    <citation type="submission" date="2024-01" db="EMBL/GenBank/DDBJ databases">
        <title>The genomes of 5 underutilized Papilionoideae crops provide insights into root nodulation and disease resistanc.</title>
        <authorList>
            <person name="Jiang F."/>
        </authorList>
    </citation>
    <scope>NUCLEOTIDE SEQUENCE [LARGE SCALE GENOMIC DNA]</scope>
    <source>
        <strain evidence="10">DUOXIRENSHENG_FW03</strain>
        <tissue evidence="10">Leaves</tissue>
    </source>
</reference>
<dbReference type="PANTHER" id="PTHR31620">
    <property type="entry name" value="PROTEIN RETICULATA-RELATED 2, CHLOROPLASTIC-RELATED"/>
    <property type="match status" value="1"/>
</dbReference>
<gene>
    <name evidence="10" type="ORF">VNO78_28328</name>
</gene>
<feature type="domain" description="Haem-binding uptake Tiki superfamily ChaN" evidence="9">
    <location>
        <begin position="111"/>
        <end position="330"/>
    </location>
</feature>
<evidence type="ECO:0000256" key="5">
    <source>
        <dbReference type="ARBA" id="ARBA00022692"/>
    </source>
</evidence>
<dbReference type="SUPFAM" id="SSF159501">
    <property type="entry name" value="EreA/ChaN-like"/>
    <property type="match status" value="1"/>
</dbReference>
<keyword evidence="4" id="KW-0934">Plastid</keyword>
<dbReference type="EMBL" id="JAYMYS010000007">
    <property type="protein sequence ID" value="KAK7387484.1"/>
    <property type="molecule type" value="Genomic_DNA"/>
</dbReference>
<evidence type="ECO:0000259" key="9">
    <source>
        <dbReference type="Pfam" id="PF04187"/>
    </source>
</evidence>
<keyword evidence="8" id="KW-0472">Membrane</keyword>
<keyword evidence="5" id="KW-0812">Transmembrane</keyword>
<dbReference type="PANTHER" id="PTHR31620:SF2">
    <property type="entry name" value="PROTEIN RETICULATA-RELATED 5, CHLOROPLASTIC"/>
    <property type="match status" value="1"/>
</dbReference>
<name>A0AAN9S1C7_PSOTE</name>
<evidence type="ECO:0000256" key="2">
    <source>
        <dbReference type="ARBA" id="ARBA00010793"/>
    </source>
</evidence>
<dbReference type="Proteomes" id="UP001386955">
    <property type="component" value="Unassembled WGS sequence"/>
</dbReference>
<evidence type="ECO:0000256" key="4">
    <source>
        <dbReference type="ARBA" id="ARBA00022640"/>
    </source>
</evidence>
<keyword evidence="7" id="KW-1133">Transmembrane helix</keyword>
<evidence type="ECO:0000256" key="3">
    <source>
        <dbReference type="ARBA" id="ARBA00022528"/>
    </source>
</evidence>
<dbReference type="Pfam" id="PF11891">
    <property type="entry name" value="RETICULATA-like"/>
    <property type="match status" value="1"/>
</dbReference>
<keyword evidence="3" id="KW-0150">Chloroplast</keyword>
<dbReference type="Pfam" id="PF04187">
    <property type="entry name" value="Cofac_haem_bdg"/>
    <property type="match status" value="1"/>
</dbReference>
<keyword evidence="11" id="KW-1185">Reference proteome</keyword>